<feature type="region of interest" description="Disordered" evidence="1">
    <location>
        <begin position="1"/>
        <end position="23"/>
    </location>
</feature>
<feature type="compositionally biased region" description="Basic and acidic residues" evidence="1">
    <location>
        <begin position="215"/>
        <end position="229"/>
    </location>
</feature>
<dbReference type="EMBL" id="JBBPFD010000016">
    <property type="protein sequence ID" value="KAK7893102.1"/>
    <property type="molecule type" value="Genomic_DNA"/>
</dbReference>
<evidence type="ECO:0000256" key="1">
    <source>
        <dbReference type="SAM" id="MobiDB-lite"/>
    </source>
</evidence>
<feature type="compositionally biased region" description="Basic and acidic residues" evidence="1">
    <location>
        <begin position="76"/>
        <end position="85"/>
    </location>
</feature>
<sequence length="503" mass="56778">MPCPKTYRDSSKEQCSGRNAEANGLKCPKYNALMDNKHQIQQDIWESPDVIIEDIYEEFDDEHRELQEEDAGSELNRADEVMAPKPDPEATIQLDQEVSDEKNTITDQLEDHEDISVLLITNEVRIVPCPDEPPVLDSNADVFPPTNEVMRRIVPSPDEPPVLDSNADVFPPTNEVMRRTVPSPDEPPVLDSNADVFPQSADVTPRPSGQELTPEEDHVCEPPETEKSQPDSTTEDPYVPNKLMGPESSDILPEVLHTETGSDEQSLCKTQCERHHTSDLFTLSEVVHTIGTGSVEQSLCETHPDINSHTAEMSEGSYPTIQEFEGSLLPLDEVVLSSDQVHLSENIQEVCQTALQEYPSAPSNTCFYSQEKPTSPQIQDEPSVAYFLVQALVQKLIQKQHINQEDQAETVSVLLKNTAEHISNQDVQMSMKDMRYVARAATKDLLRDSEFQRMRLKAEDRAFQEAVVKHLNNRLTNFLFVPKQSRLARLLTAVRKFFRCTHH</sequence>
<feature type="compositionally biased region" description="Basic and acidic residues" evidence="1">
    <location>
        <begin position="1"/>
        <end position="12"/>
    </location>
</feature>
<reference evidence="3" key="1">
    <citation type="submission" date="2024-04" db="EMBL/GenBank/DDBJ databases">
        <title>Salinicola lusitanus LLJ914,a marine bacterium isolated from the Okinawa Trough.</title>
        <authorList>
            <person name="Li J."/>
        </authorList>
    </citation>
    <scope>NUCLEOTIDE SEQUENCE [LARGE SCALE GENOMIC DNA]</scope>
</reference>
<proteinExistence type="predicted"/>
<dbReference type="Proteomes" id="UP001460270">
    <property type="component" value="Unassembled WGS sequence"/>
</dbReference>
<keyword evidence="3" id="KW-1185">Reference proteome</keyword>
<evidence type="ECO:0000313" key="2">
    <source>
        <dbReference type="EMBL" id="KAK7893102.1"/>
    </source>
</evidence>
<organism evidence="2 3">
    <name type="scientific">Mugilogobius chulae</name>
    <name type="common">yellowstripe goby</name>
    <dbReference type="NCBI Taxonomy" id="88201"/>
    <lineage>
        <taxon>Eukaryota</taxon>
        <taxon>Metazoa</taxon>
        <taxon>Chordata</taxon>
        <taxon>Craniata</taxon>
        <taxon>Vertebrata</taxon>
        <taxon>Euteleostomi</taxon>
        <taxon>Actinopterygii</taxon>
        <taxon>Neopterygii</taxon>
        <taxon>Teleostei</taxon>
        <taxon>Neoteleostei</taxon>
        <taxon>Acanthomorphata</taxon>
        <taxon>Gobiaria</taxon>
        <taxon>Gobiiformes</taxon>
        <taxon>Gobioidei</taxon>
        <taxon>Gobiidae</taxon>
        <taxon>Gobionellinae</taxon>
        <taxon>Mugilogobius</taxon>
    </lineage>
</organism>
<evidence type="ECO:0000313" key="3">
    <source>
        <dbReference type="Proteomes" id="UP001460270"/>
    </source>
</evidence>
<dbReference type="AlphaFoldDB" id="A0AAW0NHP3"/>
<comment type="caution">
    <text evidence="2">The sequence shown here is derived from an EMBL/GenBank/DDBJ whole genome shotgun (WGS) entry which is preliminary data.</text>
</comment>
<gene>
    <name evidence="2" type="ORF">WMY93_022254</name>
</gene>
<accession>A0AAW0NHP3</accession>
<name>A0AAW0NHP3_9GOBI</name>
<feature type="region of interest" description="Disordered" evidence="1">
    <location>
        <begin position="61"/>
        <end position="85"/>
    </location>
</feature>
<feature type="region of interest" description="Disordered" evidence="1">
    <location>
        <begin position="155"/>
        <end position="239"/>
    </location>
</feature>
<protein>
    <submittedName>
        <fullName evidence="2">Uncharacterized protein</fullName>
    </submittedName>
</protein>